<feature type="transmembrane region" description="Helical" evidence="1">
    <location>
        <begin position="9"/>
        <end position="28"/>
    </location>
</feature>
<dbReference type="EMBL" id="DSHZ01000110">
    <property type="protein sequence ID" value="HEO41688.1"/>
    <property type="molecule type" value="Genomic_DNA"/>
</dbReference>
<dbReference type="EMBL" id="DSKL01000117">
    <property type="protein sequence ID" value="HEH81914.1"/>
    <property type="molecule type" value="Genomic_DNA"/>
</dbReference>
<keyword evidence="1" id="KW-1133">Transmembrane helix</keyword>
<keyword evidence="1" id="KW-0812">Transmembrane</keyword>
<evidence type="ECO:0000313" key="2">
    <source>
        <dbReference type="EMBL" id="HEH81914.1"/>
    </source>
</evidence>
<accession>A0A7C2C1Q3</accession>
<dbReference type="PANTHER" id="PTHR39085:SF1">
    <property type="entry name" value="SLL0924 PROTEIN"/>
    <property type="match status" value="1"/>
</dbReference>
<organism evidence="2">
    <name type="scientific">Thermus islandicus</name>
    <dbReference type="NCBI Taxonomy" id="540988"/>
    <lineage>
        <taxon>Bacteria</taxon>
        <taxon>Thermotogati</taxon>
        <taxon>Deinococcota</taxon>
        <taxon>Deinococci</taxon>
        <taxon>Thermales</taxon>
        <taxon>Thermaceae</taxon>
        <taxon>Thermus</taxon>
    </lineage>
</organism>
<keyword evidence="1" id="KW-0472">Membrane</keyword>
<dbReference type="PANTHER" id="PTHR39085">
    <property type="entry name" value="SLL0924 PROTEIN"/>
    <property type="match status" value="1"/>
</dbReference>
<keyword evidence="2" id="KW-0378">Hydrolase</keyword>
<dbReference type="GO" id="GO:0016787">
    <property type="term" value="F:hydrolase activity"/>
    <property type="evidence" value="ECO:0007669"/>
    <property type="project" value="UniProtKB-KW"/>
</dbReference>
<protein>
    <submittedName>
        <fullName evidence="2">Hydrolase</fullName>
    </submittedName>
</protein>
<name>A0A7C2C1Q3_9DEIN</name>
<reference evidence="2" key="1">
    <citation type="journal article" date="2020" name="mSystems">
        <title>Genome- and Community-Level Interaction Insights into Carbon Utilization and Element Cycling Functions of Hydrothermarchaeota in Hydrothermal Sediment.</title>
        <authorList>
            <person name="Zhou Z."/>
            <person name="Liu Y."/>
            <person name="Xu W."/>
            <person name="Pan J."/>
            <person name="Luo Z.H."/>
            <person name="Li M."/>
        </authorList>
    </citation>
    <scope>NUCLEOTIDE SEQUENCE [LARGE SCALE GENOMIC DNA]</scope>
    <source>
        <strain evidence="3">SpSt-189</strain>
        <strain evidence="2">SpSt-246</strain>
    </source>
</reference>
<feature type="transmembrane region" description="Helical" evidence="1">
    <location>
        <begin position="96"/>
        <end position="119"/>
    </location>
</feature>
<gene>
    <name evidence="3" type="ORF">ENP09_02115</name>
    <name evidence="2" type="ORF">ENP73_02685</name>
</gene>
<dbReference type="AlphaFoldDB" id="A0A7C2C1Q3"/>
<evidence type="ECO:0000313" key="3">
    <source>
        <dbReference type="EMBL" id="HEO41688.1"/>
    </source>
</evidence>
<evidence type="ECO:0000256" key="1">
    <source>
        <dbReference type="SAM" id="Phobius"/>
    </source>
</evidence>
<dbReference type="InterPro" id="IPR019250">
    <property type="entry name" value="DUF2227_metal-bd"/>
</dbReference>
<dbReference type="Pfam" id="PF09988">
    <property type="entry name" value="DUF2227"/>
    <property type="match status" value="1"/>
</dbReference>
<comment type="caution">
    <text evidence="2">The sequence shown here is derived from an EMBL/GenBank/DDBJ whole genome shotgun (WGS) entry which is preliminary data.</text>
</comment>
<proteinExistence type="predicted"/>
<sequence>MPSGRVHEAINLTALGMGGIAFLAYGGSPEDPRALAFALGYLAGTFLLSPDLDLAEKGVRAQGRWGLLGLLWRPYGWLFRHRGLSHTWILGPLTRLGYLAGLLAALGLALRELAGFLGVGLAPNPLPLGLGQAGWGREAWGLALLGYYLSQWLHLAADGIWPDHDLRRLRRPR</sequence>